<organism evidence="3 4">
    <name type="scientific">Aquaticitalea lipolytica</name>
    <dbReference type="NCBI Taxonomy" id="1247562"/>
    <lineage>
        <taxon>Bacteria</taxon>
        <taxon>Pseudomonadati</taxon>
        <taxon>Bacteroidota</taxon>
        <taxon>Flavobacteriia</taxon>
        <taxon>Flavobacteriales</taxon>
        <taxon>Flavobacteriaceae</taxon>
        <taxon>Aquaticitalea</taxon>
    </lineage>
</organism>
<dbReference type="RefSeq" id="WP_188606297.1">
    <property type="nucleotide sequence ID" value="NZ_BMIC01000004.1"/>
</dbReference>
<dbReference type="EMBL" id="BMIC01000004">
    <property type="protein sequence ID" value="GFZ88990.1"/>
    <property type="molecule type" value="Genomic_DNA"/>
</dbReference>
<sequence length="150" mass="16792">MSDEKKLSDDLNDMLGDAKEGAKKAAHKAEEFADEAKEKAKEFANEAKETFTEISKDGKNVAIIAHLTLIGWVIALIMNNGNKTELGSFYIRQVLGIIILALLSWIPLLGWIIGFVCFIMWIMSLISAINGEKKPVFLLGEQFQDWFKSL</sequence>
<dbReference type="Proteomes" id="UP000598120">
    <property type="component" value="Unassembled WGS sequence"/>
</dbReference>
<dbReference type="Gene3D" id="1.10.287.700">
    <property type="entry name" value="Helix hairpin bin"/>
    <property type="match status" value="1"/>
</dbReference>
<evidence type="ECO:0000256" key="1">
    <source>
        <dbReference type="SAM" id="MobiDB-lite"/>
    </source>
</evidence>
<protein>
    <recommendedName>
        <fullName evidence="5">YtxH domain-containing protein</fullName>
    </recommendedName>
</protein>
<reference evidence="3 4" key="1">
    <citation type="journal article" date="2014" name="Int. J. Syst. Evol. Microbiol.">
        <title>Complete genome sequence of Corynebacterium casei LMG S-19264T (=DSM 44701T), isolated from a smear-ripened cheese.</title>
        <authorList>
            <consortium name="US DOE Joint Genome Institute (JGI-PGF)"/>
            <person name="Walter F."/>
            <person name="Albersmeier A."/>
            <person name="Kalinowski J."/>
            <person name="Ruckert C."/>
        </authorList>
    </citation>
    <scope>NUCLEOTIDE SEQUENCE [LARGE SCALE GENOMIC DNA]</scope>
    <source>
        <strain evidence="3 4">CGMCC 1.15295</strain>
    </source>
</reference>
<accession>A0A8J2TTA4</accession>
<keyword evidence="4" id="KW-1185">Reference proteome</keyword>
<feature type="compositionally biased region" description="Basic and acidic residues" evidence="1">
    <location>
        <begin position="16"/>
        <end position="26"/>
    </location>
</feature>
<evidence type="ECO:0000313" key="4">
    <source>
        <dbReference type="Proteomes" id="UP000598120"/>
    </source>
</evidence>
<keyword evidence="2" id="KW-0472">Membrane</keyword>
<comment type="caution">
    <text evidence="3">The sequence shown here is derived from an EMBL/GenBank/DDBJ whole genome shotgun (WGS) entry which is preliminary data.</text>
</comment>
<proteinExistence type="predicted"/>
<evidence type="ECO:0000313" key="3">
    <source>
        <dbReference type="EMBL" id="GFZ88990.1"/>
    </source>
</evidence>
<keyword evidence="2" id="KW-0812">Transmembrane</keyword>
<gene>
    <name evidence="3" type="ORF">GCM10011531_20570</name>
</gene>
<feature type="transmembrane region" description="Helical" evidence="2">
    <location>
        <begin position="60"/>
        <end position="77"/>
    </location>
</feature>
<evidence type="ECO:0000256" key="2">
    <source>
        <dbReference type="SAM" id="Phobius"/>
    </source>
</evidence>
<keyword evidence="2" id="KW-1133">Transmembrane helix</keyword>
<evidence type="ECO:0008006" key="5">
    <source>
        <dbReference type="Google" id="ProtNLM"/>
    </source>
</evidence>
<name>A0A8J2TTA4_9FLAO</name>
<feature type="region of interest" description="Disordered" evidence="1">
    <location>
        <begin position="1"/>
        <end position="26"/>
    </location>
</feature>
<dbReference type="AlphaFoldDB" id="A0A8J2TTA4"/>